<dbReference type="GeneID" id="41957390"/>
<reference evidence="2" key="1">
    <citation type="journal article" date="2019" name="Mol. Biol. Evol.">
        <title>Blast fungal genomes show frequent chromosomal changes, gene gains and losses, and effector gene turnover.</title>
        <authorList>
            <person name="Gomez Luciano L.B."/>
            <person name="Jason Tsai I."/>
            <person name="Chuma I."/>
            <person name="Tosa Y."/>
            <person name="Chen Y.H."/>
            <person name="Li J.Y."/>
            <person name="Li M.Y."/>
            <person name="Jade Lu M.Y."/>
            <person name="Nakayashiki H."/>
            <person name="Li W.H."/>
        </authorList>
    </citation>
    <scope>NUCLEOTIDE SEQUENCE</scope>
    <source>
        <strain evidence="2">NI907</strain>
    </source>
</reference>
<proteinExistence type="predicted"/>
<dbReference type="Proteomes" id="UP000515153">
    <property type="component" value="Unplaced"/>
</dbReference>
<dbReference type="RefSeq" id="XP_030986579.1">
    <property type="nucleotide sequence ID" value="XM_031122478.1"/>
</dbReference>
<evidence type="ECO:0000313" key="2">
    <source>
        <dbReference type="RefSeq" id="XP_030986579.1"/>
    </source>
</evidence>
<name>A0A6P8BHN8_PYRGI</name>
<sequence>MAAYLGPGQGLQTPSFFAPATTVVVRYKISANSNAFGCNNLCPAVCARAKTKNSRGGIVLRVRAPLASITCSHRLPAVKVAAPRALPSSDWPCFSPSLTLSLIMTLPYLPCPAPLHRYHRIPAFTISPRNTPSAPLLPFLSFCRYPRLGPLIPAT</sequence>
<protein>
    <submittedName>
        <fullName evidence="2">Uncharacterized protein</fullName>
    </submittedName>
</protein>
<dbReference type="AlphaFoldDB" id="A0A6P8BHN8"/>
<organism evidence="1 2">
    <name type="scientific">Pyricularia grisea</name>
    <name type="common">Crabgrass-specific blast fungus</name>
    <name type="synonym">Magnaporthe grisea</name>
    <dbReference type="NCBI Taxonomy" id="148305"/>
    <lineage>
        <taxon>Eukaryota</taxon>
        <taxon>Fungi</taxon>
        <taxon>Dikarya</taxon>
        <taxon>Ascomycota</taxon>
        <taxon>Pezizomycotina</taxon>
        <taxon>Sordariomycetes</taxon>
        <taxon>Sordariomycetidae</taxon>
        <taxon>Magnaporthales</taxon>
        <taxon>Pyriculariaceae</taxon>
        <taxon>Pyricularia</taxon>
    </lineage>
</organism>
<keyword evidence="1" id="KW-1185">Reference proteome</keyword>
<accession>A0A6P8BHN8</accession>
<reference evidence="2" key="2">
    <citation type="submission" date="2019-10" db="EMBL/GenBank/DDBJ databases">
        <authorList>
            <consortium name="NCBI Genome Project"/>
        </authorList>
    </citation>
    <scope>NUCLEOTIDE SEQUENCE</scope>
    <source>
        <strain evidence="2">NI907</strain>
    </source>
</reference>
<dbReference type="KEGG" id="pgri:PgNI_02411"/>
<gene>
    <name evidence="2" type="ORF">PgNI_02411</name>
</gene>
<evidence type="ECO:0000313" key="1">
    <source>
        <dbReference type="Proteomes" id="UP000515153"/>
    </source>
</evidence>
<reference evidence="2" key="3">
    <citation type="submission" date="2025-08" db="UniProtKB">
        <authorList>
            <consortium name="RefSeq"/>
        </authorList>
    </citation>
    <scope>IDENTIFICATION</scope>
    <source>
        <strain evidence="2">NI907</strain>
    </source>
</reference>